<dbReference type="Pfam" id="PF01554">
    <property type="entry name" value="MatE"/>
    <property type="match status" value="2"/>
</dbReference>
<comment type="subcellular location">
    <subcellularLocation>
        <location evidence="1">Cell membrane</location>
        <topology evidence="1">Multi-pass membrane protein</topology>
    </subcellularLocation>
</comment>
<dbReference type="GO" id="GO:0042910">
    <property type="term" value="F:xenobiotic transmembrane transporter activity"/>
    <property type="evidence" value="ECO:0007669"/>
    <property type="project" value="InterPro"/>
</dbReference>
<dbReference type="PANTHER" id="PTHR43823">
    <property type="entry name" value="SPORULATION PROTEIN YKVU"/>
    <property type="match status" value="1"/>
</dbReference>
<gene>
    <name evidence="8" type="ordered locus">Halsa_0286</name>
</gene>
<evidence type="ECO:0000256" key="3">
    <source>
        <dbReference type="ARBA" id="ARBA00022475"/>
    </source>
</evidence>
<evidence type="ECO:0000256" key="1">
    <source>
        <dbReference type="ARBA" id="ARBA00004651"/>
    </source>
</evidence>
<dbReference type="EMBL" id="CP002304">
    <property type="protein sequence ID" value="ADQ13763.1"/>
    <property type="molecule type" value="Genomic_DNA"/>
</dbReference>
<feature type="transmembrane region" description="Helical" evidence="7">
    <location>
        <begin position="334"/>
        <end position="351"/>
    </location>
</feature>
<dbReference type="KEGG" id="has:Halsa_0286"/>
<accession>E4RNT5</accession>
<reference evidence="8 9" key="2">
    <citation type="journal article" date="2011" name="J. Bacteriol.">
        <title>Complete Genome Sequence of the Haloalkaliphilic, Hydrogen Producing Halanaerobium hydrogenoformans.</title>
        <authorList>
            <person name="Brown S.D."/>
            <person name="Begemann M.B."/>
            <person name="Mormile M.R."/>
            <person name="Wall J.D."/>
            <person name="Han C.S."/>
            <person name="Goodwin L.A."/>
            <person name="Pitluck S."/>
            <person name="Land M.L."/>
            <person name="Hauser L.J."/>
            <person name="Elias D.A."/>
        </authorList>
    </citation>
    <scope>NUCLEOTIDE SEQUENCE [LARGE SCALE GENOMIC DNA]</scope>
    <source>
        <strain evidence="9">sapolanicus</strain>
    </source>
</reference>
<keyword evidence="9" id="KW-1185">Reference proteome</keyword>
<dbReference type="InterPro" id="IPR048279">
    <property type="entry name" value="MdtK-like"/>
</dbReference>
<feature type="transmembrane region" description="Helical" evidence="7">
    <location>
        <begin position="149"/>
        <end position="166"/>
    </location>
</feature>
<organism evidence="8 9">
    <name type="scientific">Halanaerobium hydrogeniformans</name>
    <name type="common">Halanaerobium sp. (strain sapolanicus)</name>
    <dbReference type="NCBI Taxonomy" id="656519"/>
    <lineage>
        <taxon>Bacteria</taxon>
        <taxon>Bacillati</taxon>
        <taxon>Bacillota</taxon>
        <taxon>Clostridia</taxon>
        <taxon>Halanaerobiales</taxon>
        <taxon>Halanaerobiaceae</taxon>
        <taxon>Halanaerobium</taxon>
    </lineage>
</organism>
<feature type="transmembrane region" description="Helical" evidence="7">
    <location>
        <begin position="106"/>
        <end position="129"/>
    </location>
</feature>
<evidence type="ECO:0000256" key="7">
    <source>
        <dbReference type="SAM" id="Phobius"/>
    </source>
</evidence>
<dbReference type="STRING" id="656519.Halsa_0286"/>
<keyword evidence="3" id="KW-1003">Cell membrane</keyword>
<feature type="transmembrane region" description="Helical" evidence="7">
    <location>
        <begin position="205"/>
        <end position="229"/>
    </location>
</feature>
<dbReference type="InterPro" id="IPR051327">
    <property type="entry name" value="MATE_MepA_subfamily"/>
</dbReference>
<dbReference type="InterPro" id="IPR002528">
    <property type="entry name" value="MATE_fam"/>
</dbReference>
<feature type="transmembrane region" description="Helical" evidence="7">
    <location>
        <begin position="371"/>
        <end position="396"/>
    </location>
</feature>
<sequence>MKKNKFEEIKTNYDPVRESFLTEPLAKLITKNLLPSMAAMVMMGLYGIVDGILIGRRLGPGPMASVNLLFPVLALAIGLATMVGVGGNAKIAVLLGKGKISKARGVFSVVLILGIVIGLFTSLSIHLGFDRILNFLGTNAELGAYAGEYLKGFYLFFAPIILLFILERSVRTDGRPKLATGVMIFTSLLNIGLDYLFLFPLNLGLGGAAIATGISQSLGASIFLAYFIRKTLKNHQGLKIGSPKGCWSEIVGISANGSSELFSALAVGVTTLLYNRQIIEYAGTSGLAAFVIIQYFLALASQILMGMATGVQPILSYNHGGGCHERVRGTLKRVMGTGFIISLFFFLLIRFQTENLLGIFIPHDPETLALAIQVAGYISWSFLFMSIGILGSAYFTALEQALKSLTIALLRGLILIIIGLTVFPIFWGATGIWLTTLFAEGVTGIMVFVFLFKSANPVLLKAYSNRDQIYSKRLV</sequence>
<keyword evidence="5 7" id="KW-1133">Transmembrane helix</keyword>
<dbReference type="AlphaFoldDB" id="E4RNT5"/>
<evidence type="ECO:0000256" key="4">
    <source>
        <dbReference type="ARBA" id="ARBA00022692"/>
    </source>
</evidence>
<dbReference type="GO" id="GO:0005886">
    <property type="term" value="C:plasma membrane"/>
    <property type="evidence" value="ECO:0007669"/>
    <property type="project" value="UniProtKB-SubCell"/>
</dbReference>
<dbReference type="Proteomes" id="UP000007434">
    <property type="component" value="Chromosome"/>
</dbReference>
<protein>
    <submittedName>
        <fullName evidence="8">Multi antimicrobial extrusion protein MatE</fullName>
    </submittedName>
</protein>
<dbReference type="HOGENOM" id="CLU_012893_0_2_9"/>
<reference evidence="8 9" key="1">
    <citation type="submission" date="2010-11" db="EMBL/GenBank/DDBJ databases">
        <title>Complete sequence of Halanaerobium sp. sapolanicus.</title>
        <authorList>
            <consortium name="US DOE Joint Genome Institute"/>
            <person name="Lucas S."/>
            <person name="Copeland A."/>
            <person name="Lapidus A."/>
            <person name="Cheng J.-F."/>
            <person name="Bruce D."/>
            <person name="Goodwin L."/>
            <person name="Pitluck S."/>
            <person name="Davenport K."/>
            <person name="Detter J.C."/>
            <person name="Han C."/>
            <person name="Tapia R."/>
            <person name="Land M."/>
            <person name="Hauser L."/>
            <person name="Jeffries C."/>
            <person name="Kyrpides N."/>
            <person name="Ivanova N."/>
            <person name="Mikhailova N."/>
            <person name="Begemann M.B."/>
            <person name="Mormile M.R."/>
            <person name="Wall J.D."/>
            <person name="Elias D.A."/>
            <person name="Woyke T."/>
        </authorList>
    </citation>
    <scope>NUCLEOTIDE SEQUENCE [LARGE SCALE GENOMIC DNA]</scope>
    <source>
        <strain evidence="9">sapolanicus</strain>
    </source>
</reference>
<keyword evidence="6 7" id="KW-0472">Membrane</keyword>
<dbReference type="GO" id="GO:0015297">
    <property type="term" value="F:antiporter activity"/>
    <property type="evidence" value="ECO:0007669"/>
    <property type="project" value="InterPro"/>
</dbReference>
<feature type="transmembrane region" description="Helical" evidence="7">
    <location>
        <begin position="66"/>
        <end position="85"/>
    </location>
</feature>
<evidence type="ECO:0000313" key="8">
    <source>
        <dbReference type="EMBL" id="ADQ13763.1"/>
    </source>
</evidence>
<dbReference type="OrthoDB" id="305360at2"/>
<feature type="transmembrane region" description="Helical" evidence="7">
    <location>
        <begin position="432"/>
        <end position="452"/>
    </location>
</feature>
<dbReference type="eggNOG" id="COG0534">
    <property type="taxonomic scope" value="Bacteria"/>
</dbReference>
<evidence type="ECO:0000256" key="6">
    <source>
        <dbReference type="ARBA" id="ARBA00023136"/>
    </source>
</evidence>
<feature type="transmembrane region" description="Helical" evidence="7">
    <location>
        <begin position="178"/>
        <end position="199"/>
    </location>
</feature>
<keyword evidence="4 7" id="KW-0812">Transmembrane</keyword>
<evidence type="ECO:0000256" key="5">
    <source>
        <dbReference type="ARBA" id="ARBA00022989"/>
    </source>
</evidence>
<feature type="transmembrane region" description="Helical" evidence="7">
    <location>
        <begin position="408"/>
        <end position="426"/>
    </location>
</feature>
<proteinExistence type="predicted"/>
<dbReference type="PIRSF" id="PIRSF006603">
    <property type="entry name" value="DinF"/>
    <property type="match status" value="1"/>
</dbReference>
<dbReference type="PANTHER" id="PTHR43823:SF3">
    <property type="entry name" value="MULTIDRUG EXPORT PROTEIN MEPA"/>
    <property type="match status" value="1"/>
</dbReference>
<evidence type="ECO:0000256" key="2">
    <source>
        <dbReference type="ARBA" id="ARBA00022448"/>
    </source>
</evidence>
<feature type="transmembrane region" description="Helical" evidence="7">
    <location>
        <begin position="33"/>
        <end position="54"/>
    </location>
</feature>
<feature type="transmembrane region" description="Helical" evidence="7">
    <location>
        <begin position="250"/>
        <end position="274"/>
    </location>
</feature>
<feature type="transmembrane region" description="Helical" evidence="7">
    <location>
        <begin position="286"/>
        <end position="305"/>
    </location>
</feature>
<name>E4RNT5_HALHG</name>
<evidence type="ECO:0000313" key="9">
    <source>
        <dbReference type="Proteomes" id="UP000007434"/>
    </source>
</evidence>
<dbReference type="RefSeq" id="WP_013404869.1">
    <property type="nucleotide sequence ID" value="NC_014654.1"/>
</dbReference>
<keyword evidence="2" id="KW-0813">Transport</keyword>